<sequence>MPELPRPTISHCFLGSGGGATSAGSMGADLEIGDSGEEEEGEELRSQQRRRFSQPTAAMGDSELADGGSDDEDLPRWRQGSPVVLSLRNFATS</sequence>
<dbReference type="Proteomes" id="UP001187192">
    <property type="component" value="Unassembled WGS sequence"/>
</dbReference>
<reference evidence="2" key="1">
    <citation type="submission" date="2023-07" db="EMBL/GenBank/DDBJ databases">
        <title>draft genome sequence of fig (Ficus carica).</title>
        <authorList>
            <person name="Takahashi T."/>
            <person name="Nishimura K."/>
        </authorList>
    </citation>
    <scope>NUCLEOTIDE SEQUENCE</scope>
</reference>
<proteinExistence type="predicted"/>
<name>A0AA88ANX4_FICCA</name>
<keyword evidence="3" id="KW-1185">Reference proteome</keyword>
<feature type="compositionally biased region" description="Acidic residues" evidence="1">
    <location>
        <begin position="31"/>
        <end position="42"/>
    </location>
</feature>
<comment type="caution">
    <text evidence="2">The sequence shown here is derived from an EMBL/GenBank/DDBJ whole genome shotgun (WGS) entry which is preliminary data.</text>
</comment>
<evidence type="ECO:0000313" key="3">
    <source>
        <dbReference type="Proteomes" id="UP001187192"/>
    </source>
</evidence>
<accession>A0AA88ANX4</accession>
<organism evidence="2 3">
    <name type="scientific">Ficus carica</name>
    <name type="common">Common fig</name>
    <dbReference type="NCBI Taxonomy" id="3494"/>
    <lineage>
        <taxon>Eukaryota</taxon>
        <taxon>Viridiplantae</taxon>
        <taxon>Streptophyta</taxon>
        <taxon>Embryophyta</taxon>
        <taxon>Tracheophyta</taxon>
        <taxon>Spermatophyta</taxon>
        <taxon>Magnoliopsida</taxon>
        <taxon>eudicotyledons</taxon>
        <taxon>Gunneridae</taxon>
        <taxon>Pentapetalae</taxon>
        <taxon>rosids</taxon>
        <taxon>fabids</taxon>
        <taxon>Rosales</taxon>
        <taxon>Moraceae</taxon>
        <taxon>Ficeae</taxon>
        <taxon>Ficus</taxon>
    </lineage>
</organism>
<evidence type="ECO:0000313" key="2">
    <source>
        <dbReference type="EMBL" id="GMN55680.1"/>
    </source>
</evidence>
<evidence type="ECO:0000256" key="1">
    <source>
        <dbReference type="SAM" id="MobiDB-lite"/>
    </source>
</evidence>
<dbReference type="EMBL" id="BTGU01000058">
    <property type="protein sequence ID" value="GMN55680.1"/>
    <property type="molecule type" value="Genomic_DNA"/>
</dbReference>
<feature type="region of interest" description="Disordered" evidence="1">
    <location>
        <begin position="1"/>
        <end position="80"/>
    </location>
</feature>
<dbReference type="AlphaFoldDB" id="A0AA88ANX4"/>
<protein>
    <submittedName>
        <fullName evidence="2">Uncharacterized protein</fullName>
    </submittedName>
</protein>
<gene>
    <name evidence="2" type="ORF">TIFTF001_024788</name>
</gene>